<proteinExistence type="predicted"/>
<dbReference type="eggNOG" id="COG2084">
    <property type="taxonomic scope" value="Bacteria"/>
</dbReference>
<dbReference type="PIRSF" id="PIRSF000103">
    <property type="entry name" value="HIBADH"/>
    <property type="match status" value="1"/>
</dbReference>
<evidence type="ECO:0000259" key="4">
    <source>
        <dbReference type="Pfam" id="PF03446"/>
    </source>
</evidence>
<dbReference type="InterPro" id="IPR013328">
    <property type="entry name" value="6PGD_dom2"/>
</dbReference>
<dbReference type="InterPro" id="IPR036291">
    <property type="entry name" value="NAD(P)-bd_dom_sf"/>
</dbReference>
<dbReference type="Pfam" id="PF03446">
    <property type="entry name" value="NAD_binding_2"/>
    <property type="match status" value="1"/>
</dbReference>
<accession>A0A074TKB9</accession>
<dbReference type="GO" id="GO:0016491">
    <property type="term" value="F:oxidoreductase activity"/>
    <property type="evidence" value="ECO:0007669"/>
    <property type="project" value="UniProtKB-KW"/>
</dbReference>
<gene>
    <name evidence="6" type="ORF">DL1_04255</name>
</gene>
<protein>
    <submittedName>
        <fullName evidence="6">2-hydroxy-3-oxopropionate reductase</fullName>
    </submittedName>
</protein>
<dbReference type="SUPFAM" id="SSF51735">
    <property type="entry name" value="NAD(P)-binding Rossmann-fold domains"/>
    <property type="match status" value="1"/>
</dbReference>
<feature type="domain" description="3-hydroxyisobutyrate dehydrogenase-like NAD-binding" evidence="5">
    <location>
        <begin position="167"/>
        <end position="284"/>
    </location>
</feature>
<evidence type="ECO:0000313" key="6">
    <source>
        <dbReference type="EMBL" id="KEP69433.1"/>
    </source>
</evidence>
<reference evidence="6 7" key="1">
    <citation type="submission" date="2014-03" db="EMBL/GenBank/DDBJ databases">
        <title>The draft genome sequence of Thioclava dalianensis DLFJ1-1.</title>
        <authorList>
            <person name="Lai Q."/>
            <person name="Shao Z."/>
        </authorList>
    </citation>
    <scope>NUCLEOTIDE SEQUENCE [LARGE SCALE GENOMIC DNA]</scope>
    <source>
        <strain evidence="6 7">DLFJ1-1</strain>
    </source>
</reference>
<comment type="caution">
    <text evidence="6">The sequence shown here is derived from an EMBL/GenBank/DDBJ whole genome shotgun (WGS) entry which is preliminary data.</text>
</comment>
<dbReference type="STRING" id="1185766.SAMN05216224_10213"/>
<dbReference type="PANTHER" id="PTHR43060:SF15">
    <property type="entry name" value="3-HYDROXYISOBUTYRATE DEHYDROGENASE-LIKE 1, MITOCHONDRIAL-RELATED"/>
    <property type="match status" value="1"/>
</dbReference>
<evidence type="ECO:0000256" key="2">
    <source>
        <dbReference type="ARBA" id="ARBA00023027"/>
    </source>
</evidence>
<feature type="domain" description="6-phosphogluconate dehydrogenase NADP-binding" evidence="4">
    <location>
        <begin position="8"/>
        <end position="162"/>
    </location>
</feature>
<dbReference type="AlphaFoldDB" id="A0A074TKB9"/>
<dbReference type="InterPro" id="IPR008927">
    <property type="entry name" value="6-PGluconate_DH-like_C_sf"/>
</dbReference>
<dbReference type="GO" id="GO:0050661">
    <property type="term" value="F:NADP binding"/>
    <property type="evidence" value="ECO:0007669"/>
    <property type="project" value="InterPro"/>
</dbReference>
<dbReference type="PANTHER" id="PTHR43060">
    <property type="entry name" value="3-HYDROXYISOBUTYRATE DEHYDROGENASE-LIKE 1, MITOCHONDRIAL-RELATED"/>
    <property type="match status" value="1"/>
</dbReference>
<dbReference type="InterPro" id="IPR006115">
    <property type="entry name" value="6PGDH_NADP-bd"/>
</dbReference>
<dbReference type="RefSeq" id="WP_281244617.1">
    <property type="nucleotide sequence ID" value="NZ_FOVB01000002.1"/>
</dbReference>
<dbReference type="InterPro" id="IPR029154">
    <property type="entry name" value="HIBADH-like_NADP-bd"/>
</dbReference>
<feature type="active site" evidence="3">
    <location>
        <position position="173"/>
    </location>
</feature>
<keyword evidence="7" id="KW-1185">Reference proteome</keyword>
<dbReference type="Gene3D" id="3.40.50.720">
    <property type="entry name" value="NAD(P)-binding Rossmann-like Domain"/>
    <property type="match status" value="1"/>
</dbReference>
<dbReference type="GO" id="GO:0051287">
    <property type="term" value="F:NAD binding"/>
    <property type="evidence" value="ECO:0007669"/>
    <property type="project" value="InterPro"/>
</dbReference>
<dbReference type="Proteomes" id="UP000027725">
    <property type="component" value="Unassembled WGS sequence"/>
</dbReference>
<name>A0A074TKB9_9RHOB</name>
<keyword evidence="2" id="KW-0520">NAD</keyword>
<dbReference type="Gene3D" id="1.10.1040.10">
    <property type="entry name" value="N-(1-d-carboxylethyl)-l-norvaline Dehydrogenase, domain 2"/>
    <property type="match status" value="1"/>
</dbReference>
<evidence type="ECO:0000256" key="3">
    <source>
        <dbReference type="PIRSR" id="PIRSR000103-1"/>
    </source>
</evidence>
<dbReference type="EMBL" id="JHEH01000014">
    <property type="protein sequence ID" value="KEP69433.1"/>
    <property type="molecule type" value="Genomic_DNA"/>
</dbReference>
<evidence type="ECO:0000313" key="7">
    <source>
        <dbReference type="Proteomes" id="UP000027725"/>
    </source>
</evidence>
<dbReference type="Pfam" id="PF14833">
    <property type="entry name" value="NAD_binding_11"/>
    <property type="match status" value="1"/>
</dbReference>
<keyword evidence="1" id="KW-0560">Oxidoreductase</keyword>
<evidence type="ECO:0000259" key="5">
    <source>
        <dbReference type="Pfam" id="PF14833"/>
    </source>
</evidence>
<evidence type="ECO:0000256" key="1">
    <source>
        <dbReference type="ARBA" id="ARBA00023002"/>
    </source>
</evidence>
<dbReference type="InterPro" id="IPR015815">
    <property type="entry name" value="HIBADH-related"/>
</dbReference>
<organism evidence="6 7">
    <name type="scientific">Thioclava dalianensis</name>
    <dbReference type="NCBI Taxonomy" id="1185766"/>
    <lineage>
        <taxon>Bacteria</taxon>
        <taxon>Pseudomonadati</taxon>
        <taxon>Pseudomonadota</taxon>
        <taxon>Alphaproteobacteria</taxon>
        <taxon>Rhodobacterales</taxon>
        <taxon>Paracoccaceae</taxon>
        <taxon>Thioclava</taxon>
    </lineage>
</organism>
<dbReference type="SUPFAM" id="SSF48179">
    <property type="entry name" value="6-phosphogluconate dehydrogenase C-terminal domain-like"/>
    <property type="match status" value="1"/>
</dbReference>
<sequence>MTQSLPPIAFLGTGLMGAPMVRRLLGAGYSVTVWNRAAEKARALVEAGARQALTPAEAVTDADITFTMLSDGAAVADVLFARGAAQALREGSVLIDTSSISPDMARDHAARLNALGITQIDCPVSGGTAGAEAGTLALMAGGPAETITRIAPVFEPLGRLTHVGPAGAGQVCKLANQQIVAITIGAVAEAMILVKAGGADPAKFRDAIRGGFAESRILELHGARMIERDFTPGGPSRLHLKDLNGVAALAEANQLELPLTETVRTAYETFVAAGNGDVDHSGLLLFLETLNGATTREDQT</sequence>